<dbReference type="RefSeq" id="WP_380231691.1">
    <property type="nucleotide sequence ID" value="NZ_JBHSVH010000002.1"/>
</dbReference>
<feature type="chain" id="PRO_5046557688" evidence="2">
    <location>
        <begin position="27"/>
        <end position="295"/>
    </location>
</feature>
<gene>
    <name evidence="4" type="ORF">ACFQMG_20805</name>
</gene>
<dbReference type="InterPro" id="IPR006311">
    <property type="entry name" value="TAT_signal"/>
</dbReference>
<dbReference type="EC" id="3.-.-.-" evidence="4"/>
<dbReference type="EMBL" id="JBHTAJ010000039">
    <property type="protein sequence ID" value="MFC7181994.1"/>
    <property type="molecule type" value="Genomic_DNA"/>
</dbReference>
<dbReference type="PROSITE" id="PS51677">
    <property type="entry name" value="NODB"/>
    <property type="match status" value="1"/>
</dbReference>
<feature type="compositionally biased region" description="Low complexity" evidence="1">
    <location>
        <begin position="55"/>
        <end position="82"/>
    </location>
</feature>
<protein>
    <submittedName>
        <fullName evidence="4">Polysaccharide deacetylase family protein</fullName>
        <ecNumber evidence="4">3.-.-.-</ecNumber>
    </submittedName>
</protein>
<proteinExistence type="predicted"/>
<comment type="caution">
    <text evidence="4">The sequence shown here is derived from an EMBL/GenBank/DDBJ whole genome shotgun (WGS) entry which is preliminary data.</text>
</comment>
<feature type="region of interest" description="Disordered" evidence="1">
    <location>
        <begin position="49"/>
        <end position="112"/>
    </location>
</feature>
<feature type="signal peptide" evidence="2">
    <location>
        <begin position="1"/>
        <end position="26"/>
    </location>
</feature>
<dbReference type="InterPro" id="IPR011330">
    <property type="entry name" value="Glyco_hydro/deAcase_b/a-brl"/>
</dbReference>
<evidence type="ECO:0000313" key="4">
    <source>
        <dbReference type="EMBL" id="MFC7181994.1"/>
    </source>
</evidence>
<dbReference type="PANTHER" id="PTHR10587">
    <property type="entry name" value="GLYCOSYL TRANSFERASE-RELATED"/>
    <property type="match status" value="1"/>
</dbReference>
<dbReference type="Proteomes" id="UP001596435">
    <property type="component" value="Unassembled WGS sequence"/>
</dbReference>
<dbReference type="GO" id="GO:0016787">
    <property type="term" value="F:hydrolase activity"/>
    <property type="evidence" value="ECO:0007669"/>
    <property type="project" value="UniProtKB-KW"/>
</dbReference>
<organism evidence="4 5">
    <name type="scientific">Kitasatospora paranensis</name>
    <dbReference type="NCBI Taxonomy" id="258053"/>
    <lineage>
        <taxon>Bacteria</taxon>
        <taxon>Bacillati</taxon>
        <taxon>Actinomycetota</taxon>
        <taxon>Actinomycetes</taxon>
        <taxon>Kitasatosporales</taxon>
        <taxon>Streptomycetaceae</taxon>
        <taxon>Kitasatospora</taxon>
    </lineage>
</organism>
<dbReference type="Pfam" id="PF01522">
    <property type="entry name" value="Polysacc_deac_1"/>
    <property type="match status" value="1"/>
</dbReference>
<evidence type="ECO:0000256" key="2">
    <source>
        <dbReference type="SAM" id="SignalP"/>
    </source>
</evidence>
<dbReference type="PROSITE" id="PS51257">
    <property type="entry name" value="PROKAR_LIPOPROTEIN"/>
    <property type="match status" value="1"/>
</dbReference>
<keyword evidence="2" id="KW-0732">Signal</keyword>
<dbReference type="InterPro" id="IPR002509">
    <property type="entry name" value="NODB_dom"/>
</dbReference>
<dbReference type="CDD" id="cd10917">
    <property type="entry name" value="CE4_NodB_like_6s_7s"/>
    <property type="match status" value="1"/>
</dbReference>
<evidence type="ECO:0000259" key="3">
    <source>
        <dbReference type="PROSITE" id="PS51677"/>
    </source>
</evidence>
<feature type="domain" description="NodB homology" evidence="3">
    <location>
        <begin position="110"/>
        <end position="288"/>
    </location>
</feature>
<evidence type="ECO:0000313" key="5">
    <source>
        <dbReference type="Proteomes" id="UP001596435"/>
    </source>
</evidence>
<keyword evidence="5" id="KW-1185">Reference proteome</keyword>
<sequence>MTVDRRTVLRASARLAALAAAGGVLSACGEPTGPQATAEPRGVSFAARSRPAHLATDGPAATGMPAPGQGAAGPPGQTSPSPSTSPPPAAEPSLAPGTPDEVVSGPPDRPEVALTFHGQGDPALATAVLTAAEQRGARLTVLVVGSWLDQQPQMAQRILDGGHELGNHTQNHLDISTMSAEQAYAEIAECADRLQRLTGSIGRWFRPSAAQYANAMVREQARQVGYRHCLSFDMDPRDYTDPGAEVVQRRVLKAVGGSIVALHMGHRGTADALPAILDGLAGRGLTAVTASTLCS</sequence>
<keyword evidence="4" id="KW-0378">Hydrolase</keyword>
<dbReference type="PROSITE" id="PS51318">
    <property type="entry name" value="TAT"/>
    <property type="match status" value="1"/>
</dbReference>
<accession>A0ABW2G0X8</accession>
<name>A0ABW2G0X8_9ACTN</name>
<dbReference type="Gene3D" id="3.20.20.370">
    <property type="entry name" value="Glycoside hydrolase/deacetylase"/>
    <property type="match status" value="1"/>
</dbReference>
<dbReference type="InterPro" id="IPR050248">
    <property type="entry name" value="Polysacc_deacetylase_ArnD"/>
</dbReference>
<evidence type="ECO:0000256" key="1">
    <source>
        <dbReference type="SAM" id="MobiDB-lite"/>
    </source>
</evidence>
<dbReference type="SUPFAM" id="SSF88713">
    <property type="entry name" value="Glycoside hydrolase/deacetylase"/>
    <property type="match status" value="1"/>
</dbReference>
<reference evidence="5" key="1">
    <citation type="journal article" date="2019" name="Int. J. Syst. Evol. Microbiol.">
        <title>The Global Catalogue of Microorganisms (GCM) 10K type strain sequencing project: providing services to taxonomists for standard genome sequencing and annotation.</title>
        <authorList>
            <consortium name="The Broad Institute Genomics Platform"/>
            <consortium name="The Broad Institute Genome Sequencing Center for Infectious Disease"/>
            <person name="Wu L."/>
            <person name="Ma J."/>
        </authorList>
    </citation>
    <scope>NUCLEOTIDE SEQUENCE [LARGE SCALE GENOMIC DNA]</scope>
    <source>
        <strain evidence="5">CGMCC 1.12859</strain>
    </source>
</reference>